<reference evidence="5" key="1">
    <citation type="journal article" date="2020" name="Stud. Mycol.">
        <title>101 Dothideomycetes genomes: a test case for predicting lifestyles and emergence of pathogens.</title>
        <authorList>
            <person name="Haridas S."/>
            <person name="Albert R."/>
            <person name="Binder M."/>
            <person name="Bloem J."/>
            <person name="Labutti K."/>
            <person name="Salamov A."/>
            <person name="Andreopoulos B."/>
            <person name="Baker S."/>
            <person name="Barry K."/>
            <person name="Bills G."/>
            <person name="Bluhm B."/>
            <person name="Cannon C."/>
            <person name="Castanera R."/>
            <person name="Culley D."/>
            <person name="Daum C."/>
            <person name="Ezra D."/>
            <person name="Gonzalez J."/>
            <person name="Henrissat B."/>
            <person name="Kuo A."/>
            <person name="Liang C."/>
            <person name="Lipzen A."/>
            <person name="Lutzoni F."/>
            <person name="Magnuson J."/>
            <person name="Mondo S."/>
            <person name="Nolan M."/>
            <person name="Ohm R."/>
            <person name="Pangilinan J."/>
            <person name="Park H.-J."/>
            <person name="Ramirez L."/>
            <person name="Alfaro M."/>
            <person name="Sun H."/>
            <person name="Tritt A."/>
            <person name="Yoshinaga Y."/>
            <person name="Zwiers L.-H."/>
            <person name="Turgeon B."/>
            <person name="Goodwin S."/>
            <person name="Spatafora J."/>
            <person name="Crous P."/>
            <person name="Grigoriev I."/>
        </authorList>
    </citation>
    <scope>NUCLEOTIDE SEQUENCE</scope>
    <source>
        <strain evidence="5">CBS 260.36</strain>
    </source>
</reference>
<feature type="compositionally biased region" description="Low complexity" evidence="3">
    <location>
        <begin position="62"/>
        <end position="76"/>
    </location>
</feature>
<feature type="compositionally biased region" description="Polar residues" evidence="3">
    <location>
        <begin position="146"/>
        <end position="174"/>
    </location>
</feature>
<feature type="compositionally biased region" description="Polar residues" evidence="3">
    <location>
        <begin position="181"/>
        <end position="190"/>
    </location>
</feature>
<feature type="compositionally biased region" description="Basic and acidic residues" evidence="3">
    <location>
        <begin position="132"/>
        <end position="145"/>
    </location>
</feature>
<dbReference type="SUPFAM" id="SSF47459">
    <property type="entry name" value="HLH, helix-loop-helix DNA-binding domain"/>
    <property type="match status" value="1"/>
</dbReference>
<dbReference type="InterPro" id="IPR011598">
    <property type="entry name" value="bHLH_dom"/>
</dbReference>
<dbReference type="SMART" id="SM00353">
    <property type="entry name" value="HLH"/>
    <property type="match status" value="1"/>
</dbReference>
<feature type="region of interest" description="Disordered" evidence="3">
    <location>
        <begin position="111"/>
        <end position="288"/>
    </location>
</feature>
<feature type="region of interest" description="Disordered" evidence="3">
    <location>
        <begin position="332"/>
        <end position="357"/>
    </location>
</feature>
<evidence type="ECO:0000256" key="3">
    <source>
        <dbReference type="SAM" id="MobiDB-lite"/>
    </source>
</evidence>
<feature type="region of interest" description="Disordered" evidence="3">
    <location>
        <begin position="459"/>
        <end position="505"/>
    </location>
</feature>
<comment type="caution">
    <text evidence="5">The sequence shown here is derived from an EMBL/GenBank/DDBJ whole genome shotgun (WGS) entry which is preliminary data.</text>
</comment>
<evidence type="ECO:0000313" key="6">
    <source>
        <dbReference type="Proteomes" id="UP000799439"/>
    </source>
</evidence>
<dbReference type="InterPro" id="IPR036638">
    <property type="entry name" value="HLH_DNA-bd_sf"/>
</dbReference>
<dbReference type="Proteomes" id="UP000799439">
    <property type="component" value="Unassembled WGS sequence"/>
</dbReference>
<dbReference type="OrthoDB" id="8964853at2759"/>
<dbReference type="GO" id="GO:0003677">
    <property type="term" value="F:DNA binding"/>
    <property type="evidence" value="ECO:0007669"/>
    <property type="project" value="UniProtKB-KW"/>
</dbReference>
<evidence type="ECO:0000256" key="2">
    <source>
        <dbReference type="ARBA" id="ARBA00023242"/>
    </source>
</evidence>
<sequence>MESPLTHHAAQQHSPPHALPSITSLTNGLPPASQPSPHAQHQQYQQPPARDSGAWINSQSKHSSLNNGANNNGLHLSTLLNPEESQMRSSLPSTPTSARLSHASQALPSINQGFESHPQRDSLSRQSVDYHNTMESRRSSVDSRMHSNFNNLALNNPAMSPYESQHASQVSLASSLRRPDGQQQLSSPVGTRSMHRSIEHEKTRVAPAIVPNPRQFGAPDPTSARPTQGFPWAFPDSTGQSPEERALRRASSSESSAESQKMSRQGSYAASSVRSSVLSGELPPGQRRFEEGMGFQKIIGPVGHDGTPSKQELSMGHHPSMQHRTVTQLQNEHAAGLSSSGGYSRTPELRVSHKLAERKRRSEMKDLFEELNKAVPSNGGAKASKWEILSKAIDYIRGSRDQERAFHEEIARLRGDLEYARDLHKDNEALRTEICVMHERLRRMEPATPHIYGAYTSQLSQQTQPGGQPPQQHHGHHVGSLSTMGGSHSHQPHHAHAGPYSSISQSAPMQGVEYALPTRPSYEVR</sequence>
<dbReference type="PROSITE" id="PS50888">
    <property type="entry name" value="BHLH"/>
    <property type="match status" value="1"/>
</dbReference>
<dbReference type="GO" id="GO:0090575">
    <property type="term" value="C:RNA polymerase II transcription regulator complex"/>
    <property type="evidence" value="ECO:0007669"/>
    <property type="project" value="TreeGrafter"/>
</dbReference>
<evidence type="ECO:0000313" key="5">
    <source>
        <dbReference type="EMBL" id="KAF2152982.1"/>
    </source>
</evidence>
<feature type="region of interest" description="Disordered" evidence="3">
    <location>
        <begin position="1"/>
        <end position="76"/>
    </location>
</feature>
<gene>
    <name evidence="5" type="ORF">K461DRAFT_285887</name>
</gene>
<dbReference type="Pfam" id="PF00010">
    <property type="entry name" value="HLH"/>
    <property type="match status" value="1"/>
</dbReference>
<name>A0A9P4MH88_9PEZI</name>
<feature type="compositionally biased region" description="Polar residues" evidence="3">
    <location>
        <begin position="260"/>
        <end position="278"/>
    </location>
</feature>
<dbReference type="PANTHER" id="PTHR10328:SF15">
    <property type="entry name" value="BHLH TRANSCRIPTION FACTOR"/>
    <property type="match status" value="1"/>
</dbReference>
<proteinExistence type="predicted"/>
<dbReference type="PANTHER" id="PTHR10328">
    <property type="entry name" value="PROTEIN MAX MYC-ASSOCIATED FACTOR X"/>
    <property type="match status" value="1"/>
</dbReference>
<feature type="compositionally biased region" description="Low complexity" evidence="3">
    <location>
        <begin position="249"/>
        <end position="259"/>
    </location>
</feature>
<feature type="region of interest" description="Disordered" evidence="3">
    <location>
        <begin position="83"/>
        <end position="102"/>
    </location>
</feature>
<dbReference type="GO" id="GO:0045944">
    <property type="term" value="P:positive regulation of transcription by RNA polymerase II"/>
    <property type="evidence" value="ECO:0007669"/>
    <property type="project" value="TreeGrafter"/>
</dbReference>
<evidence type="ECO:0000259" key="4">
    <source>
        <dbReference type="PROSITE" id="PS50888"/>
    </source>
</evidence>
<dbReference type="GO" id="GO:0046983">
    <property type="term" value="F:protein dimerization activity"/>
    <property type="evidence" value="ECO:0007669"/>
    <property type="project" value="InterPro"/>
</dbReference>
<keyword evidence="6" id="KW-1185">Reference proteome</keyword>
<dbReference type="EMBL" id="ML996085">
    <property type="protein sequence ID" value="KAF2152982.1"/>
    <property type="molecule type" value="Genomic_DNA"/>
</dbReference>
<dbReference type="GO" id="GO:0003700">
    <property type="term" value="F:DNA-binding transcription factor activity"/>
    <property type="evidence" value="ECO:0007669"/>
    <property type="project" value="TreeGrafter"/>
</dbReference>
<feature type="compositionally biased region" description="Polar residues" evidence="3">
    <location>
        <begin position="480"/>
        <end position="489"/>
    </location>
</feature>
<evidence type="ECO:0000256" key="1">
    <source>
        <dbReference type="ARBA" id="ARBA00023125"/>
    </source>
</evidence>
<keyword evidence="2" id="KW-0539">Nucleus</keyword>
<accession>A0A9P4MH88</accession>
<feature type="compositionally biased region" description="Low complexity" evidence="3">
    <location>
        <begin position="461"/>
        <end position="472"/>
    </location>
</feature>
<feature type="compositionally biased region" description="Polar residues" evidence="3">
    <location>
        <begin position="332"/>
        <end position="343"/>
    </location>
</feature>
<keyword evidence="1" id="KW-0238">DNA-binding</keyword>
<protein>
    <recommendedName>
        <fullName evidence="4">BHLH domain-containing protein</fullName>
    </recommendedName>
</protein>
<feature type="compositionally biased region" description="Low complexity" evidence="3">
    <location>
        <begin position="7"/>
        <end position="16"/>
    </location>
</feature>
<dbReference type="Gene3D" id="4.10.280.10">
    <property type="entry name" value="Helix-loop-helix DNA-binding domain"/>
    <property type="match status" value="1"/>
</dbReference>
<dbReference type="AlphaFoldDB" id="A0A9P4MH88"/>
<feature type="compositionally biased region" description="Low complexity" evidence="3">
    <location>
        <begin position="35"/>
        <end position="49"/>
    </location>
</feature>
<organism evidence="5 6">
    <name type="scientific">Myriangium duriaei CBS 260.36</name>
    <dbReference type="NCBI Taxonomy" id="1168546"/>
    <lineage>
        <taxon>Eukaryota</taxon>
        <taxon>Fungi</taxon>
        <taxon>Dikarya</taxon>
        <taxon>Ascomycota</taxon>
        <taxon>Pezizomycotina</taxon>
        <taxon>Dothideomycetes</taxon>
        <taxon>Dothideomycetidae</taxon>
        <taxon>Myriangiales</taxon>
        <taxon>Myriangiaceae</taxon>
        <taxon>Myriangium</taxon>
    </lineage>
</organism>
<feature type="domain" description="BHLH" evidence="4">
    <location>
        <begin position="348"/>
        <end position="399"/>
    </location>
</feature>